<evidence type="ECO:0000313" key="12">
    <source>
        <dbReference type="Proteomes" id="UP001162164"/>
    </source>
</evidence>
<keyword evidence="12" id="KW-1185">Reference proteome</keyword>
<feature type="transmembrane region" description="Helical" evidence="10">
    <location>
        <begin position="148"/>
        <end position="165"/>
    </location>
</feature>
<evidence type="ECO:0000256" key="6">
    <source>
        <dbReference type="ARBA" id="ARBA00022989"/>
    </source>
</evidence>
<feature type="transmembrane region" description="Helical" evidence="10">
    <location>
        <begin position="300"/>
        <end position="318"/>
    </location>
</feature>
<protein>
    <recommendedName>
        <fullName evidence="9">O-acyltransferase</fullName>
    </recommendedName>
</protein>
<comment type="caution">
    <text evidence="11">The sequence shown here is derived from an EMBL/GenBank/DDBJ whole genome shotgun (WGS) entry which is preliminary data.</text>
</comment>
<dbReference type="Pfam" id="PF03062">
    <property type="entry name" value="MBOAT"/>
    <property type="match status" value="1"/>
</dbReference>
<dbReference type="PIRSF" id="PIRSF000439">
    <property type="entry name" value="Oat_ACAT_DAG_ARE"/>
    <property type="match status" value="1"/>
</dbReference>
<evidence type="ECO:0000256" key="1">
    <source>
        <dbReference type="ARBA" id="ARBA00004477"/>
    </source>
</evidence>
<feature type="transmembrane region" description="Helical" evidence="10">
    <location>
        <begin position="324"/>
        <end position="343"/>
    </location>
</feature>
<keyword evidence="7 9" id="KW-0472">Membrane</keyword>
<dbReference type="PANTHER" id="PTHR10408:SF8">
    <property type="entry name" value="O-ACYLTRANSFERASE"/>
    <property type="match status" value="1"/>
</dbReference>
<dbReference type="InterPro" id="IPR004299">
    <property type="entry name" value="MBOAT_fam"/>
</dbReference>
<organism evidence="11 12">
    <name type="scientific">Molorchus minor</name>
    <dbReference type="NCBI Taxonomy" id="1323400"/>
    <lineage>
        <taxon>Eukaryota</taxon>
        <taxon>Metazoa</taxon>
        <taxon>Ecdysozoa</taxon>
        <taxon>Arthropoda</taxon>
        <taxon>Hexapoda</taxon>
        <taxon>Insecta</taxon>
        <taxon>Pterygota</taxon>
        <taxon>Neoptera</taxon>
        <taxon>Endopterygota</taxon>
        <taxon>Coleoptera</taxon>
        <taxon>Polyphaga</taxon>
        <taxon>Cucujiformia</taxon>
        <taxon>Chrysomeloidea</taxon>
        <taxon>Cerambycidae</taxon>
        <taxon>Lamiinae</taxon>
        <taxon>Monochamini</taxon>
        <taxon>Molorchus</taxon>
    </lineage>
</organism>
<evidence type="ECO:0000256" key="10">
    <source>
        <dbReference type="SAM" id="Phobius"/>
    </source>
</evidence>
<evidence type="ECO:0000313" key="11">
    <source>
        <dbReference type="EMBL" id="KAJ8977195.1"/>
    </source>
</evidence>
<gene>
    <name evidence="11" type="ORF">NQ317_009429</name>
</gene>
<accession>A0ABQ9JI43</accession>
<feature type="transmembrane region" description="Helical" evidence="10">
    <location>
        <begin position="350"/>
        <end position="372"/>
    </location>
</feature>
<evidence type="ECO:0000256" key="5">
    <source>
        <dbReference type="ARBA" id="ARBA00022824"/>
    </source>
</evidence>
<dbReference type="EMBL" id="JAPWTJ010000577">
    <property type="protein sequence ID" value="KAJ8977195.1"/>
    <property type="molecule type" value="Genomic_DNA"/>
</dbReference>
<evidence type="ECO:0000256" key="8">
    <source>
        <dbReference type="ARBA" id="ARBA00023315"/>
    </source>
</evidence>
<comment type="subcellular location">
    <subcellularLocation>
        <location evidence="1 9">Endoplasmic reticulum membrane</location>
        <topology evidence="1 9">Multi-pass membrane protein</topology>
    </subcellularLocation>
</comment>
<feature type="transmembrane region" description="Helical" evidence="10">
    <location>
        <begin position="37"/>
        <end position="60"/>
    </location>
</feature>
<reference evidence="11" key="1">
    <citation type="journal article" date="2023" name="Insect Mol. Biol.">
        <title>Genome sequencing provides insights into the evolution of gene families encoding plant cell wall-degrading enzymes in longhorned beetles.</title>
        <authorList>
            <person name="Shin N.R."/>
            <person name="Okamura Y."/>
            <person name="Kirsch R."/>
            <person name="Pauchet Y."/>
        </authorList>
    </citation>
    <scope>NUCLEOTIDE SEQUENCE</scope>
    <source>
        <strain evidence="11">MMC_N1</strain>
    </source>
</reference>
<keyword evidence="8 9" id="KW-0012">Acyltransferase</keyword>
<keyword evidence="6 10" id="KW-1133">Transmembrane helix</keyword>
<feature type="transmembrane region" description="Helical" evidence="10">
    <location>
        <begin position="216"/>
        <end position="239"/>
    </location>
</feature>
<feature type="transmembrane region" description="Helical" evidence="10">
    <location>
        <begin position="80"/>
        <end position="105"/>
    </location>
</feature>
<keyword evidence="4 10" id="KW-0812">Transmembrane</keyword>
<evidence type="ECO:0000256" key="3">
    <source>
        <dbReference type="ARBA" id="ARBA00022679"/>
    </source>
</evidence>
<keyword evidence="5 9" id="KW-0256">Endoplasmic reticulum</keyword>
<sequence>MRKIPNSSRLTSILFLLFSNRIKVGFHLIFLGFRKLHITALSWIGFVLSTCLCYASFIIWAKVRVTFSPKEINIRIWDSIWLLLVIGYYIFSFYITSKIVAVYQLGPSSAAIILLEQIRLTMKIHSFVRSNAPKVINYKPHSDQLLNLPRFGNFFYFLFAPTIVYRDETQTIRWNFVAYRILEIGGVIFYYNFLFHRFLIPVYQEFGLRKFSWGEIIISVFENATLGILILLATFFLILHSVQNLFAELLRFGDRMFYKDWWTCTSFSEYFRTWNVVVHDWLYTYVYKDMYEIVTNRNKTISKFAVFVLSAIVHEWVLANMFGFFFPALFIQFFFGGALLSFLTAPKNTVLNILFWYALIFGSGLLISLYTLEFFARNNVPADSSLSNNLLPRFLNCDCIG</sequence>
<evidence type="ECO:0000256" key="9">
    <source>
        <dbReference type="PIRNR" id="PIRNR000439"/>
    </source>
</evidence>
<dbReference type="InterPro" id="IPR014371">
    <property type="entry name" value="Oat_ACAT_DAG_ARE"/>
</dbReference>
<dbReference type="Proteomes" id="UP001162164">
    <property type="component" value="Unassembled WGS sequence"/>
</dbReference>
<evidence type="ECO:0000256" key="7">
    <source>
        <dbReference type="ARBA" id="ARBA00023136"/>
    </source>
</evidence>
<keyword evidence="3 9" id="KW-0808">Transferase</keyword>
<evidence type="ECO:0000256" key="2">
    <source>
        <dbReference type="ARBA" id="ARBA00009010"/>
    </source>
</evidence>
<dbReference type="PANTHER" id="PTHR10408">
    <property type="entry name" value="STEROL O-ACYLTRANSFERASE"/>
    <property type="match status" value="1"/>
</dbReference>
<evidence type="ECO:0000256" key="4">
    <source>
        <dbReference type="ARBA" id="ARBA00022692"/>
    </source>
</evidence>
<proteinExistence type="inferred from homology"/>
<feature type="transmembrane region" description="Helical" evidence="10">
    <location>
        <begin position="177"/>
        <end position="196"/>
    </location>
</feature>
<comment type="similarity">
    <text evidence="2 9">Belongs to the membrane-bound acyltransferase family. Sterol o-acyltransferase subfamily.</text>
</comment>
<name>A0ABQ9JI43_9CUCU</name>